<dbReference type="PROSITE" id="PS00676">
    <property type="entry name" value="SIGMA54_INTERACT_2"/>
    <property type="match status" value="1"/>
</dbReference>
<keyword evidence="9" id="KW-0456">Lyase</keyword>
<keyword evidence="2" id="KW-0067">ATP-binding</keyword>
<dbReference type="PANTHER" id="PTHR32071:SF123">
    <property type="entry name" value="DNA-BINDING TRANSCRIPTIONAL ACTIVATOR HYFR-RELATED"/>
    <property type="match status" value="1"/>
</dbReference>
<feature type="domain" description="Sigma-54 factor interaction" evidence="8">
    <location>
        <begin position="381"/>
        <end position="610"/>
    </location>
</feature>
<dbReference type="PROSITE" id="PS50045">
    <property type="entry name" value="SIGMA54_INTERACT_4"/>
    <property type="match status" value="1"/>
</dbReference>
<dbReference type="InterPro" id="IPR002078">
    <property type="entry name" value="Sigma_54_int"/>
</dbReference>
<dbReference type="InterPro" id="IPR058031">
    <property type="entry name" value="AAA_lid_NorR"/>
</dbReference>
<dbReference type="InterPro" id="IPR027417">
    <property type="entry name" value="P-loop_NTPase"/>
</dbReference>
<evidence type="ECO:0000256" key="2">
    <source>
        <dbReference type="ARBA" id="ARBA00022840"/>
    </source>
</evidence>
<dbReference type="PANTHER" id="PTHR32071">
    <property type="entry name" value="TRANSCRIPTIONAL REGULATORY PROTEIN"/>
    <property type="match status" value="1"/>
</dbReference>
<dbReference type="Gene3D" id="3.40.50.300">
    <property type="entry name" value="P-loop containing nucleotide triphosphate hydrolases"/>
    <property type="match status" value="1"/>
</dbReference>
<dbReference type="InterPro" id="IPR003593">
    <property type="entry name" value="AAA+_ATPase"/>
</dbReference>
<reference evidence="9 10" key="1">
    <citation type="journal article" date="2020" name="ISME J.">
        <title>Enrichment and physiological characterization of a novel comammox Nitrospira indicates ammonium inhibition of complete nitrification.</title>
        <authorList>
            <person name="Sakoula D."/>
            <person name="Koch H."/>
            <person name="Frank J."/>
            <person name="Jetten M.S.M."/>
            <person name="van Kessel M.A.H.J."/>
            <person name="Lucker S."/>
        </authorList>
    </citation>
    <scope>NUCLEOTIDE SEQUENCE [LARGE SCALE GENOMIC DNA]</scope>
    <source>
        <strain evidence="9">Comreactor17</strain>
    </source>
</reference>
<accession>A0A7S8J239</accession>
<dbReference type="PROSITE" id="PS00688">
    <property type="entry name" value="SIGMA54_INTERACT_3"/>
    <property type="match status" value="1"/>
</dbReference>
<evidence type="ECO:0000313" key="10">
    <source>
        <dbReference type="Proteomes" id="UP000593737"/>
    </source>
</evidence>
<dbReference type="SUPFAM" id="SSF52540">
    <property type="entry name" value="P-loop containing nucleoside triphosphate hydrolases"/>
    <property type="match status" value="1"/>
</dbReference>
<dbReference type="Gene3D" id="3.30.450.40">
    <property type="match status" value="2"/>
</dbReference>
<dbReference type="EMBL" id="CP047423">
    <property type="protein sequence ID" value="QPD06060.1"/>
    <property type="molecule type" value="Genomic_DNA"/>
</dbReference>
<dbReference type="FunFam" id="1.10.8.60:FF:000014">
    <property type="entry name" value="DNA-binding transcriptional regulator NtrC"/>
    <property type="match status" value="1"/>
</dbReference>
<evidence type="ECO:0000256" key="7">
    <source>
        <dbReference type="SAM" id="Coils"/>
    </source>
</evidence>
<dbReference type="InterPro" id="IPR025943">
    <property type="entry name" value="Sigma_54_int_dom_ATP-bd_2"/>
</dbReference>
<dbReference type="Proteomes" id="UP000593737">
    <property type="component" value="Chromosome"/>
</dbReference>
<dbReference type="SMART" id="SM00065">
    <property type="entry name" value="GAF"/>
    <property type="match status" value="2"/>
</dbReference>
<keyword evidence="4" id="KW-0238">DNA-binding</keyword>
<keyword evidence="7" id="KW-0175">Coiled coil</keyword>
<dbReference type="PROSITE" id="PS00675">
    <property type="entry name" value="SIGMA54_INTERACT_1"/>
    <property type="match status" value="1"/>
</dbReference>
<evidence type="ECO:0000256" key="1">
    <source>
        <dbReference type="ARBA" id="ARBA00022741"/>
    </source>
</evidence>
<feature type="coiled-coil region" evidence="7">
    <location>
        <begin position="168"/>
        <end position="195"/>
    </location>
</feature>
<dbReference type="GO" id="GO:0043565">
    <property type="term" value="F:sequence-specific DNA binding"/>
    <property type="evidence" value="ECO:0007669"/>
    <property type="project" value="InterPro"/>
</dbReference>
<dbReference type="InterPro" id="IPR003018">
    <property type="entry name" value="GAF"/>
</dbReference>
<dbReference type="InterPro" id="IPR009057">
    <property type="entry name" value="Homeodomain-like_sf"/>
</dbReference>
<dbReference type="GO" id="GO:0016829">
    <property type="term" value="F:lyase activity"/>
    <property type="evidence" value="ECO:0007669"/>
    <property type="project" value="UniProtKB-KW"/>
</dbReference>
<dbReference type="CDD" id="cd00009">
    <property type="entry name" value="AAA"/>
    <property type="match status" value="1"/>
</dbReference>
<dbReference type="Pfam" id="PF25601">
    <property type="entry name" value="AAA_lid_14"/>
    <property type="match status" value="1"/>
</dbReference>
<dbReference type="Pfam" id="PF00158">
    <property type="entry name" value="Sigma54_activat"/>
    <property type="match status" value="1"/>
</dbReference>
<dbReference type="SUPFAM" id="SSF55781">
    <property type="entry name" value="GAF domain-like"/>
    <property type="match status" value="2"/>
</dbReference>
<sequence length="687" mass="76619">MVSPDIPNEQYRALLKVSESIAAHHDLTKLLRALAQQLPRVLTFSSMELGLHDPGKNVMRLHMLEGSQPMPVASGIECPVEDVPGGWVWQHQQPLVCINLEGETRFPKVMPMIRQEGIRSLCIVPLTTVRRRLGAMGVRNVEAHHYGQVELDFLQLVAKQVAVAVENTMNFERARRAEQEARRQLERERLMLEINNAVVSHLSLRDLLKAISLSLRLVIPHDAALLTLHEPGSNQLRLHALDLHMFGTVPFEEGVLISLHDTPEGQAIASRQSVLVGPLVDLTRFSSPWVRHAVENGVRSGCAVPLITHDRTVGALSVVSANENAFSEADAGLLTLCAKQIAIAVENVLAYQEIATLKDKLNKEKLYLEGEIRSELNFEEIIGESPAIKQVLQQVGIVAPTDSTVLILGETGTGKELLARAIHDRSKRRERTFVKLNCAAIPTGLLESELFGHERGAFTGAIATKVGRFELADGGTLFLDEVGDIPLELQSKLLRVLQEQEFERLGSTRTIKVSVRLLAATNRDLADMVEKKLFRSDLYYRLNVFPLTVPALRDRRQDIPLLVRYFVQQFARRMDKTIDTIPTQTITALSRYNWPGNIRELENLIERAIILTQSTSLYVPLTELKSQAGDEIPSPATLEETERQHILRVLKSTKWVIGGPTGAAAQLGMKRTTLQSKMQRLGIVRPI</sequence>
<evidence type="ECO:0000259" key="8">
    <source>
        <dbReference type="PROSITE" id="PS50045"/>
    </source>
</evidence>
<evidence type="ECO:0000313" key="9">
    <source>
        <dbReference type="EMBL" id="QPD06060.1"/>
    </source>
</evidence>
<keyword evidence="5" id="KW-0010">Activator</keyword>
<dbReference type="Gene3D" id="1.10.8.60">
    <property type="match status" value="1"/>
</dbReference>
<protein>
    <submittedName>
        <fullName evidence="9">Formate hydrogenlyase transcriptional activator</fullName>
    </submittedName>
</protein>
<gene>
    <name evidence="9" type="ORF">Nkreftii_003834</name>
</gene>
<dbReference type="SUPFAM" id="SSF46689">
    <property type="entry name" value="Homeodomain-like"/>
    <property type="match status" value="1"/>
</dbReference>
<dbReference type="KEGG" id="nkf:Nkreftii_003834"/>
<evidence type="ECO:0000256" key="3">
    <source>
        <dbReference type="ARBA" id="ARBA00023015"/>
    </source>
</evidence>
<dbReference type="FunFam" id="3.40.50.300:FF:000006">
    <property type="entry name" value="DNA-binding transcriptional regulator NtrC"/>
    <property type="match status" value="1"/>
</dbReference>
<dbReference type="InterPro" id="IPR029016">
    <property type="entry name" value="GAF-like_dom_sf"/>
</dbReference>
<dbReference type="Pfam" id="PF02954">
    <property type="entry name" value="HTH_8"/>
    <property type="match status" value="1"/>
</dbReference>
<proteinExistence type="predicted"/>
<organism evidence="9 10">
    <name type="scientific">Candidatus Nitrospira kreftii</name>
    <dbReference type="NCBI Taxonomy" id="2652173"/>
    <lineage>
        <taxon>Bacteria</taxon>
        <taxon>Pseudomonadati</taxon>
        <taxon>Nitrospirota</taxon>
        <taxon>Nitrospiria</taxon>
        <taxon>Nitrospirales</taxon>
        <taxon>Nitrospiraceae</taxon>
        <taxon>Nitrospira</taxon>
    </lineage>
</organism>
<evidence type="ECO:0000256" key="6">
    <source>
        <dbReference type="ARBA" id="ARBA00023163"/>
    </source>
</evidence>
<name>A0A7S8J239_9BACT</name>
<dbReference type="InterPro" id="IPR025944">
    <property type="entry name" value="Sigma_54_int_dom_CS"/>
</dbReference>
<dbReference type="InterPro" id="IPR002197">
    <property type="entry name" value="HTH_Fis"/>
</dbReference>
<dbReference type="Pfam" id="PF13185">
    <property type="entry name" value="GAF_2"/>
    <property type="match status" value="2"/>
</dbReference>
<dbReference type="Gene3D" id="1.10.10.60">
    <property type="entry name" value="Homeodomain-like"/>
    <property type="match status" value="1"/>
</dbReference>
<evidence type="ECO:0000256" key="5">
    <source>
        <dbReference type="ARBA" id="ARBA00023159"/>
    </source>
</evidence>
<dbReference type="AlphaFoldDB" id="A0A7S8J239"/>
<dbReference type="GO" id="GO:0005524">
    <property type="term" value="F:ATP binding"/>
    <property type="evidence" value="ECO:0007669"/>
    <property type="project" value="UniProtKB-KW"/>
</dbReference>
<dbReference type="GO" id="GO:0006355">
    <property type="term" value="P:regulation of DNA-templated transcription"/>
    <property type="evidence" value="ECO:0007669"/>
    <property type="project" value="InterPro"/>
</dbReference>
<keyword evidence="3" id="KW-0805">Transcription regulation</keyword>
<dbReference type="InterPro" id="IPR025662">
    <property type="entry name" value="Sigma_54_int_dom_ATP-bd_1"/>
</dbReference>
<dbReference type="SMART" id="SM00382">
    <property type="entry name" value="AAA"/>
    <property type="match status" value="1"/>
</dbReference>
<evidence type="ECO:0000256" key="4">
    <source>
        <dbReference type="ARBA" id="ARBA00023125"/>
    </source>
</evidence>
<keyword evidence="1" id="KW-0547">Nucleotide-binding</keyword>
<keyword evidence="6" id="KW-0804">Transcription</keyword>